<organism evidence="2 3">
    <name type="scientific">Mytilus coruscus</name>
    <name type="common">Sea mussel</name>
    <dbReference type="NCBI Taxonomy" id="42192"/>
    <lineage>
        <taxon>Eukaryota</taxon>
        <taxon>Metazoa</taxon>
        <taxon>Spiralia</taxon>
        <taxon>Lophotrochozoa</taxon>
        <taxon>Mollusca</taxon>
        <taxon>Bivalvia</taxon>
        <taxon>Autobranchia</taxon>
        <taxon>Pteriomorphia</taxon>
        <taxon>Mytilida</taxon>
        <taxon>Mytiloidea</taxon>
        <taxon>Mytilidae</taxon>
        <taxon>Mytilinae</taxon>
        <taxon>Mytilus</taxon>
    </lineage>
</organism>
<dbReference type="PROSITE" id="PS50060">
    <property type="entry name" value="MAM_2"/>
    <property type="match status" value="2"/>
</dbReference>
<reference evidence="2 3" key="1">
    <citation type="submission" date="2020-06" db="EMBL/GenBank/DDBJ databases">
        <authorList>
            <person name="Li R."/>
            <person name="Bekaert M."/>
        </authorList>
    </citation>
    <scope>NUCLEOTIDE SEQUENCE [LARGE SCALE GENOMIC DNA]</scope>
    <source>
        <strain evidence="3">wild</strain>
    </source>
</reference>
<dbReference type="Proteomes" id="UP000507470">
    <property type="component" value="Unassembled WGS sequence"/>
</dbReference>
<dbReference type="CDD" id="cd06263">
    <property type="entry name" value="MAM"/>
    <property type="match status" value="1"/>
</dbReference>
<feature type="domain" description="MAM" evidence="1">
    <location>
        <begin position="166"/>
        <end position="221"/>
    </location>
</feature>
<dbReference type="SUPFAM" id="SSF49899">
    <property type="entry name" value="Concanavalin A-like lectins/glucanases"/>
    <property type="match status" value="1"/>
</dbReference>
<name>A0A6J8BZU0_MYTCO</name>
<evidence type="ECO:0000313" key="3">
    <source>
        <dbReference type="Proteomes" id="UP000507470"/>
    </source>
</evidence>
<dbReference type="Pfam" id="PF00629">
    <property type="entry name" value="MAM"/>
    <property type="match status" value="1"/>
</dbReference>
<dbReference type="PANTHER" id="PTHR23282">
    <property type="entry name" value="APICAL ENDOSOMAL GLYCOPROTEIN PRECURSOR"/>
    <property type="match status" value="1"/>
</dbReference>
<dbReference type="EMBL" id="CACVKT020004349">
    <property type="protein sequence ID" value="CAC5389535.1"/>
    <property type="molecule type" value="Genomic_DNA"/>
</dbReference>
<gene>
    <name evidence="2" type="ORF">MCOR_24694</name>
</gene>
<evidence type="ECO:0000313" key="2">
    <source>
        <dbReference type="EMBL" id="CAC5389535.1"/>
    </source>
</evidence>
<dbReference type="PANTHER" id="PTHR23282:SF101">
    <property type="entry name" value="MAM DOMAIN-CONTAINING PROTEIN"/>
    <property type="match status" value="1"/>
</dbReference>
<protein>
    <recommendedName>
        <fullName evidence="1">MAM domain-containing protein</fullName>
    </recommendedName>
</protein>
<dbReference type="InterPro" id="IPR000998">
    <property type="entry name" value="MAM_dom"/>
</dbReference>
<dbReference type="OrthoDB" id="412155at2759"/>
<dbReference type="Gene3D" id="2.60.120.200">
    <property type="match status" value="2"/>
</dbReference>
<sequence>MVESASCDFDSNWCNWKRNENKNFDRFKWRRRAGSKNNPPVADHTPTSSNGRYAFIRSNQNSVEGDYAEIYIENIVPSEKQCLSFWYYLASEGYIIQVLKDDLNINNVSKPSEDKWHHVQIDVARFGSYNKYKFVFKVVHGDQKIDGAIALDDVSLTNGACQDNVHDCSFENNDMCAWNTYDYSDYTSDDSDYSWFLKQGKDGSTYGGPAIDHTTGSGIYL</sequence>
<dbReference type="InterPro" id="IPR051560">
    <property type="entry name" value="MAM_domain-containing"/>
</dbReference>
<evidence type="ECO:0000259" key="1">
    <source>
        <dbReference type="PROSITE" id="PS50060"/>
    </source>
</evidence>
<keyword evidence="3" id="KW-1185">Reference proteome</keyword>
<accession>A0A6J8BZU0</accession>
<proteinExistence type="predicted"/>
<dbReference type="InterPro" id="IPR013320">
    <property type="entry name" value="ConA-like_dom_sf"/>
</dbReference>
<dbReference type="GO" id="GO:0016020">
    <property type="term" value="C:membrane"/>
    <property type="evidence" value="ECO:0007669"/>
    <property type="project" value="InterPro"/>
</dbReference>
<dbReference type="AlphaFoldDB" id="A0A6J8BZU0"/>
<dbReference type="SMART" id="SM00137">
    <property type="entry name" value="MAM"/>
    <property type="match status" value="1"/>
</dbReference>
<feature type="domain" description="MAM" evidence="1">
    <location>
        <begin position="5"/>
        <end position="163"/>
    </location>
</feature>